<name>A0ABT6BMH6_9BACT</name>
<proteinExistence type="predicted"/>
<dbReference type="EMBL" id="JARJOW010000009">
    <property type="protein sequence ID" value="MDF5691602.1"/>
    <property type="molecule type" value="Genomic_DNA"/>
</dbReference>
<sequence>MSYLEEIKKLKEELNIIKSKLDDLELRQNRFINNHVIIEKDELSKLIMKHHENGQILFHYKNCSFLEKENSELHKGLLNGSLNFIVLNKLPNSLTWQHRYSISHQSISPTEAAIIVNFTINNR</sequence>
<dbReference type="RefSeq" id="WP_276344821.1">
    <property type="nucleotide sequence ID" value="NZ_JARJOW010000009.1"/>
</dbReference>
<gene>
    <name evidence="1" type="ORF">PQG43_12080</name>
</gene>
<evidence type="ECO:0000313" key="1">
    <source>
        <dbReference type="EMBL" id="MDF5691602.1"/>
    </source>
</evidence>
<organism evidence="1 2">
    <name type="scientific">Aquirufa aurantiipilula</name>
    <dbReference type="NCBI Taxonomy" id="2696561"/>
    <lineage>
        <taxon>Bacteria</taxon>
        <taxon>Pseudomonadati</taxon>
        <taxon>Bacteroidota</taxon>
        <taxon>Cytophagia</taxon>
        <taxon>Cytophagales</taxon>
        <taxon>Flectobacillaceae</taxon>
        <taxon>Aquirufa</taxon>
    </lineage>
</organism>
<reference evidence="1 2" key="1">
    <citation type="submission" date="2023-03" db="EMBL/GenBank/DDBJ databases">
        <title>Genome sequencing of Aquirufa.</title>
        <authorList>
            <person name="Pitt A."/>
            <person name="Hahn M.W."/>
        </authorList>
    </citation>
    <scope>NUCLEOTIDE SEQUENCE [LARGE SCALE GENOMIC DNA]</scope>
    <source>
        <strain evidence="1 2">WAEICH-18A</strain>
    </source>
</reference>
<evidence type="ECO:0000313" key="2">
    <source>
        <dbReference type="Proteomes" id="UP001321344"/>
    </source>
</evidence>
<protein>
    <submittedName>
        <fullName evidence="1">Uncharacterized protein</fullName>
    </submittedName>
</protein>
<comment type="caution">
    <text evidence="1">The sequence shown here is derived from an EMBL/GenBank/DDBJ whole genome shotgun (WGS) entry which is preliminary data.</text>
</comment>
<dbReference type="Proteomes" id="UP001321344">
    <property type="component" value="Unassembled WGS sequence"/>
</dbReference>
<keyword evidence="2" id="KW-1185">Reference proteome</keyword>
<accession>A0ABT6BMH6</accession>